<evidence type="ECO:0000313" key="2">
    <source>
        <dbReference type="EMBL" id="MFC3832724.1"/>
    </source>
</evidence>
<keyword evidence="3" id="KW-1185">Reference proteome</keyword>
<dbReference type="Proteomes" id="UP001595803">
    <property type="component" value="Unassembled WGS sequence"/>
</dbReference>
<organism evidence="2 3">
    <name type="scientific">Deinococcus rufus</name>
    <dbReference type="NCBI Taxonomy" id="2136097"/>
    <lineage>
        <taxon>Bacteria</taxon>
        <taxon>Thermotogati</taxon>
        <taxon>Deinococcota</taxon>
        <taxon>Deinococci</taxon>
        <taxon>Deinococcales</taxon>
        <taxon>Deinococcaceae</taxon>
        <taxon>Deinococcus</taxon>
    </lineage>
</organism>
<name>A0ABV7Z6M5_9DEIO</name>
<evidence type="ECO:0000313" key="3">
    <source>
        <dbReference type="Proteomes" id="UP001595803"/>
    </source>
</evidence>
<feature type="chain" id="PRO_5046634390" evidence="1">
    <location>
        <begin position="28"/>
        <end position="408"/>
    </location>
</feature>
<feature type="signal peptide" evidence="1">
    <location>
        <begin position="1"/>
        <end position="27"/>
    </location>
</feature>
<accession>A0ABV7Z6M5</accession>
<sequence>MTGREGTRRWTRGAALTLLTALGVASAQGGGLPDAAGCARLVPPQATPMTPAFTAAVRATVGAYAARAGALTARMTTGRLDAATFREITALAAETDAYLGRLLPVTGWPADPALRAGITAGFFGDPALRSCVGQAALGTAATPQERWRAATLVDSALNEVGAGQRYGTLLLRRASRLTPLPIEDEAGVDARRAAVGLPPLAQTLAEMNATPRPQPTPAGLKRPVVLNEVCRRFTSVRALNTPLTPGQVTALEERAAVLVEQDQASRSGQSGARSVTDVDAESTIWLKEVLRQRGWPSTNRSNPDLAFNAWLLAQHADARPAVQECVLDLMTQQSSTPEEATNLAYLTDRVRLANGQPQVYGTQVSFDDVQGKASPALLADPAHVNERRAGVGLEPIEEYLKQFERPRP</sequence>
<dbReference type="InterPro" id="IPR046732">
    <property type="entry name" value="DUF6624"/>
</dbReference>
<proteinExistence type="predicted"/>
<comment type="caution">
    <text evidence="2">The sequence shown here is derived from an EMBL/GenBank/DDBJ whole genome shotgun (WGS) entry which is preliminary data.</text>
</comment>
<dbReference type="Pfam" id="PF20329">
    <property type="entry name" value="DUF6624"/>
    <property type="match status" value="1"/>
</dbReference>
<gene>
    <name evidence="2" type="ORF">ACFOSB_07630</name>
</gene>
<keyword evidence="1" id="KW-0732">Signal</keyword>
<dbReference type="EMBL" id="JBHRZG010000008">
    <property type="protein sequence ID" value="MFC3832724.1"/>
    <property type="molecule type" value="Genomic_DNA"/>
</dbReference>
<protein>
    <submittedName>
        <fullName evidence="2">DUF6624 domain-containing protein</fullName>
    </submittedName>
</protein>
<evidence type="ECO:0000256" key="1">
    <source>
        <dbReference type="SAM" id="SignalP"/>
    </source>
</evidence>
<dbReference type="RefSeq" id="WP_322474022.1">
    <property type="nucleotide sequence ID" value="NZ_JBHRZG010000008.1"/>
</dbReference>
<reference evidence="3" key="1">
    <citation type="journal article" date="2019" name="Int. J. Syst. Evol. Microbiol.">
        <title>The Global Catalogue of Microorganisms (GCM) 10K type strain sequencing project: providing services to taxonomists for standard genome sequencing and annotation.</title>
        <authorList>
            <consortium name="The Broad Institute Genomics Platform"/>
            <consortium name="The Broad Institute Genome Sequencing Center for Infectious Disease"/>
            <person name="Wu L."/>
            <person name="Ma J."/>
        </authorList>
    </citation>
    <scope>NUCLEOTIDE SEQUENCE [LARGE SCALE GENOMIC DNA]</scope>
    <source>
        <strain evidence="3">CCTCC AB 2017081</strain>
    </source>
</reference>